<dbReference type="InterPro" id="IPR007529">
    <property type="entry name" value="Znf_HIT"/>
</dbReference>
<dbReference type="GeneID" id="117235592"/>
<dbReference type="GO" id="GO:0031011">
    <property type="term" value="C:Ino80 complex"/>
    <property type="evidence" value="ECO:0007669"/>
    <property type="project" value="InterPro"/>
</dbReference>
<organism evidence="3 4">
    <name type="scientific">Bombus vosnesenskii</name>
    <dbReference type="NCBI Taxonomy" id="207650"/>
    <lineage>
        <taxon>Eukaryota</taxon>
        <taxon>Metazoa</taxon>
        <taxon>Ecdysozoa</taxon>
        <taxon>Arthropoda</taxon>
        <taxon>Hexapoda</taxon>
        <taxon>Insecta</taxon>
        <taxon>Pterygota</taxon>
        <taxon>Neoptera</taxon>
        <taxon>Endopterygota</taxon>
        <taxon>Hymenoptera</taxon>
        <taxon>Apocrita</taxon>
        <taxon>Aculeata</taxon>
        <taxon>Apoidea</taxon>
        <taxon>Anthophila</taxon>
        <taxon>Apidae</taxon>
        <taxon>Bombus</taxon>
        <taxon>Pyrobombus</taxon>
    </lineage>
</organism>
<dbReference type="PANTHER" id="PTHR21561:SF12">
    <property type="entry name" value="INO80 COMPLEX SUBUNIT B"/>
    <property type="match status" value="1"/>
</dbReference>
<dbReference type="KEGG" id="bvk:117235592"/>
<evidence type="ECO:0000313" key="4">
    <source>
        <dbReference type="RefSeq" id="XP_033353665.1"/>
    </source>
</evidence>
<dbReference type="Pfam" id="PF04438">
    <property type="entry name" value="zf-HIT"/>
    <property type="match status" value="1"/>
</dbReference>
<reference evidence="4" key="1">
    <citation type="submission" date="2025-08" db="UniProtKB">
        <authorList>
            <consortium name="RefSeq"/>
        </authorList>
    </citation>
    <scope>IDENTIFICATION</scope>
    <source>
        <tissue evidence="4">Muscle</tissue>
    </source>
</reference>
<feature type="compositionally biased region" description="Basic and acidic residues" evidence="1">
    <location>
        <begin position="201"/>
        <end position="226"/>
    </location>
</feature>
<dbReference type="Proteomes" id="UP000504631">
    <property type="component" value="Unplaced"/>
</dbReference>
<dbReference type="InterPro" id="IPR006880">
    <property type="entry name" value="INO80B_C"/>
</dbReference>
<feature type="compositionally biased region" description="Basic and acidic residues" evidence="1">
    <location>
        <begin position="65"/>
        <end position="80"/>
    </location>
</feature>
<evidence type="ECO:0000313" key="3">
    <source>
        <dbReference type="Proteomes" id="UP000504631"/>
    </source>
</evidence>
<dbReference type="PANTHER" id="PTHR21561">
    <property type="entry name" value="INO80 COMPLEX SUBUNIT B"/>
    <property type="match status" value="1"/>
</dbReference>
<accession>A0A6J3KL06</accession>
<dbReference type="SMART" id="SM01406">
    <property type="entry name" value="PAPA-1"/>
    <property type="match status" value="1"/>
</dbReference>
<feature type="compositionally biased region" description="Basic and acidic residues" evidence="1">
    <location>
        <begin position="1"/>
        <end position="16"/>
    </location>
</feature>
<dbReference type="RefSeq" id="XP_033353665.1">
    <property type="nucleotide sequence ID" value="XM_033497774.1"/>
</dbReference>
<feature type="region of interest" description="Disordered" evidence="1">
    <location>
        <begin position="1"/>
        <end position="123"/>
    </location>
</feature>
<feature type="domain" description="INO80 complex subunit B-like conserved region" evidence="2">
    <location>
        <begin position="187"/>
        <end position="260"/>
    </location>
</feature>
<sequence>MGKTKDISSDEERTLETNEVSPQKRHKKHKHKKHKKRKVTHNDNDGFNNVATETEKKKMFRVKIKKDDEKGLEKPREKIQKTSNLSIAGASTVLSPKAATKKKVPKNSKGKDSGTSSEEERWLDAIESGKLEEVDDELKKIKPKDPKLMTARQRAMFERKTDTEPNPAVEQLMSLPTGYKEKVMTAEAIQKAALKSLKRKQLADEKREKDKKKTMERLLKKQESKASKVIGKGKPCRRQVPLVTYRLTLEGSSISLPPGEDFPLQPTEEKEPPIQTLCGVNQCKKPKKYSCSKTGVPLCSLECYKTNLALSV</sequence>
<dbReference type="CDD" id="cd23021">
    <property type="entry name" value="zf-HIT_IN80B"/>
    <property type="match status" value="1"/>
</dbReference>
<evidence type="ECO:0000256" key="1">
    <source>
        <dbReference type="SAM" id="MobiDB-lite"/>
    </source>
</evidence>
<dbReference type="Gene3D" id="3.30.60.190">
    <property type="match status" value="1"/>
</dbReference>
<protein>
    <submittedName>
        <fullName evidence="4">INO80 complex subunit B isoform X1</fullName>
    </submittedName>
</protein>
<feature type="region of interest" description="Disordered" evidence="1">
    <location>
        <begin position="200"/>
        <end position="232"/>
    </location>
</feature>
<proteinExistence type="predicted"/>
<keyword evidence="3" id="KW-1185">Reference proteome</keyword>
<dbReference type="InterPro" id="IPR029523">
    <property type="entry name" value="INO80B/Ies2"/>
</dbReference>
<evidence type="ECO:0000259" key="2">
    <source>
        <dbReference type="SMART" id="SM01406"/>
    </source>
</evidence>
<name>A0A6J3KL06_9HYME</name>
<dbReference type="GO" id="GO:0006338">
    <property type="term" value="P:chromatin remodeling"/>
    <property type="evidence" value="ECO:0007669"/>
    <property type="project" value="InterPro"/>
</dbReference>
<dbReference type="AlphaFoldDB" id="A0A6J3KL06"/>
<gene>
    <name evidence="4" type="primary">LOC117235592</name>
</gene>
<feature type="compositionally biased region" description="Basic residues" evidence="1">
    <location>
        <begin position="23"/>
        <end position="39"/>
    </location>
</feature>
<feature type="compositionally biased region" description="Basic residues" evidence="1">
    <location>
        <begin position="99"/>
        <end position="108"/>
    </location>
</feature>